<evidence type="ECO:0000313" key="3">
    <source>
        <dbReference type="EMBL" id="PKS12001.1"/>
    </source>
</evidence>
<sequence length="200" mass="21625">MTNAPVLWMDLLSLAMISYADPKIYAGSDKYHYRGCYNETAHLPHTPGERAVAPGTNHVFANSMTVPMCLDFCDPGDKAYRAKLTPSHSEYWCSDFLPSLSRKVGETRCVLSCDSTKDMVCGGSEAKTIYELQSSVVSILHSSRVALMILALVASSLLLRGRFGRRLGVGPRGGPQSLYFSIGGLNLTPSTKTPDGLVGS</sequence>
<dbReference type="STRING" id="41688.A0A2N3NHX0"/>
<name>A0A2N3NHX0_9PEZI</name>
<gene>
    <name evidence="3" type="ORF">jhhlp_001297</name>
</gene>
<protein>
    <recommendedName>
        <fullName evidence="2">WSC domain-containing protein</fullName>
    </recommendedName>
</protein>
<dbReference type="Proteomes" id="UP000233524">
    <property type="component" value="Unassembled WGS sequence"/>
</dbReference>
<dbReference type="EMBL" id="NLAX01000004">
    <property type="protein sequence ID" value="PKS12001.1"/>
    <property type="molecule type" value="Genomic_DNA"/>
</dbReference>
<comment type="caution">
    <text evidence="3">The sequence shown here is derived from an EMBL/GenBank/DDBJ whole genome shotgun (WGS) entry which is preliminary data.</text>
</comment>
<evidence type="ECO:0000259" key="2">
    <source>
        <dbReference type="PROSITE" id="PS51212"/>
    </source>
</evidence>
<evidence type="ECO:0000256" key="1">
    <source>
        <dbReference type="SAM" id="SignalP"/>
    </source>
</evidence>
<reference evidence="3 4" key="1">
    <citation type="journal article" date="2017" name="G3 (Bethesda)">
        <title>First Draft Genome Sequence of the Pathogenic Fungus Lomentospora prolificans (Formerly Scedosporium prolificans).</title>
        <authorList>
            <person name="Luo R."/>
            <person name="Zimin A."/>
            <person name="Workman R."/>
            <person name="Fan Y."/>
            <person name="Pertea G."/>
            <person name="Grossman N."/>
            <person name="Wear M.P."/>
            <person name="Jia B."/>
            <person name="Miller H."/>
            <person name="Casadevall A."/>
            <person name="Timp W."/>
            <person name="Zhang S.X."/>
            <person name="Salzberg S.L."/>
        </authorList>
    </citation>
    <scope>NUCLEOTIDE SEQUENCE [LARGE SCALE GENOMIC DNA]</scope>
    <source>
        <strain evidence="3 4">JHH-5317</strain>
    </source>
</reference>
<feature type="chain" id="PRO_5014697493" description="WSC domain-containing protein" evidence="1">
    <location>
        <begin position="21"/>
        <end position="200"/>
    </location>
</feature>
<evidence type="ECO:0000313" key="4">
    <source>
        <dbReference type="Proteomes" id="UP000233524"/>
    </source>
</evidence>
<dbReference type="AlphaFoldDB" id="A0A2N3NHX0"/>
<organism evidence="3 4">
    <name type="scientific">Lomentospora prolificans</name>
    <dbReference type="NCBI Taxonomy" id="41688"/>
    <lineage>
        <taxon>Eukaryota</taxon>
        <taxon>Fungi</taxon>
        <taxon>Dikarya</taxon>
        <taxon>Ascomycota</taxon>
        <taxon>Pezizomycotina</taxon>
        <taxon>Sordariomycetes</taxon>
        <taxon>Hypocreomycetidae</taxon>
        <taxon>Microascales</taxon>
        <taxon>Microascaceae</taxon>
        <taxon>Lomentospora</taxon>
    </lineage>
</organism>
<dbReference type="InParanoid" id="A0A2N3NHX0"/>
<dbReference type="InterPro" id="IPR002889">
    <property type="entry name" value="WSC_carb-bd"/>
</dbReference>
<proteinExistence type="predicted"/>
<feature type="signal peptide" evidence="1">
    <location>
        <begin position="1"/>
        <end position="20"/>
    </location>
</feature>
<keyword evidence="1" id="KW-0732">Signal</keyword>
<keyword evidence="4" id="KW-1185">Reference proteome</keyword>
<dbReference type="PROSITE" id="PS51212">
    <property type="entry name" value="WSC"/>
    <property type="match status" value="1"/>
</dbReference>
<dbReference type="Pfam" id="PF01822">
    <property type="entry name" value="WSC"/>
    <property type="match status" value="1"/>
</dbReference>
<feature type="domain" description="WSC" evidence="2">
    <location>
        <begin position="30"/>
        <end position="133"/>
    </location>
</feature>
<dbReference type="VEuPathDB" id="FungiDB:jhhlp_001297"/>
<accession>A0A2N3NHX0</accession>
<dbReference type="OrthoDB" id="5985073at2759"/>